<evidence type="ECO:0000313" key="7">
    <source>
        <dbReference type="Proteomes" id="UP001497512"/>
    </source>
</evidence>
<dbReference type="InterPro" id="IPR033467">
    <property type="entry name" value="Tesmin/TSO1-like_CXC"/>
</dbReference>
<feature type="region of interest" description="Disordered" evidence="4">
    <location>
        <begin position="828"/>
        <end position="850"/>
    </location>
</feature>
<feature type="domain" description="CRC" evidence="5">
    <location>
        <begin position="639"/>
        <end position="764"/>
    </location>
</feature>
<feature type="compositionally biased region" description="Low complexity" evidence="4">
    <location>
        <begin position="522"/>
        <end position="538"/>
    </location>
</feature>
<name>A0ABP0UWX4_9BRYO</name>
<dbReference type="Proteomes" id="UP001497512">
    <property type="component" value="Chromosome 7"/>
</dbReference>
<feature type="region of interest" description="Disordered" evidence="4">
    <location>
        <begin position="519"/>
        <end position="542"/>
    </location>
</feature>
<organism evidence="6 7">
    <name type="scientific">Sphagnum troendelagicum</name>
    <dbReference type="NCBI Taxonomy" id="128251"/>
    <lineage>
        <taxon>Eukaryota</taxon>
        <taxon>Viridiplantae</taxon>
        <taxon>Streptophyta</taxon>
        <taxon>Embryophyta</taxon>
        <taxon>Bryophyta</taxon>
        <taxon>Sphagnophytina</taxon>
        <taxon>Sphagnopsida</taxon>
        <taxon>Sphagnales</taxon>
        <taxon>Sphagnaceae</taxon>
        <taxon>Sphagnum</taxon>
    </lineage>
</organism>
<evidence type="ECO:0000256" key="4">
    <source>
        <dbReference type="SAM" id="MobiDB-lite"/>
    </source>
</evidence>
<feature type="compositionally biased region" description="Polar residues" evidence="4">
    <location>
        <begin position="804"/>
        <end position="821"/>
    </location>
</feature>
<keyword evidence="7" id="KW-1185">Reference proteome</keyword>
<evidence type="ECO:0000256" key="3">
    <source>
        <dbReference type="ARBA" id="ARBA00023242"/>
    </source>
</evidence>
<evidence type="ECO:0000259" key="5">
    <source>
        <dbReference type="PROSITE" id="PS51634"/>
    </source>
</evidence>
<reference evidence="6" key="1">
    <citation type="submission" date="2024-02" db="EMBL/GenBank/DDBJ databases">
        <authorList>
            <consortium name="ELIXIR-Norway"/>
            <consortium name="Elixir Norway"/>
        </authorList>
    </citation>
    <scope>NUCLEOTIDE SEQUENCE</scope>
</reference>
<dbReference type="Pfam" id="PF03638">
    <property type="entry name" value="TCR"/>
    <property type="match status" value="2"/>
</dbReference>
<dbReference type="SMART" id="SM01114">
    <property type="entry name" value="CXC"/>
    <property type="match status" value="2"/>
</dbReference>
<dbReference type="PROSITE" id="PS51634">
    <property type="entry name" value="CRC"/>
    <property type="match status" value="1"/>
</dbReference>
<comment type="subcellular location">
    <subcellularLocation>
        <location evidence="1">Nucleus</location>
    </subcellularLocation>
</comment>
<evidence type="ECO:0000256" key="2">
    <source>
        <dbReference type="ARBA" id="ARBA00007267"/>
    </source>
</evidence>
<feature type="compositionally biased region" description="Polar residues" evidence="4">
    <location>
        <begin position="984"/>
        <end position="1008"/>
    </location>
</feature>
<feature type="region of interest" description="Disordered" evidence="4">
    <location>
        <begin position="804"/>
        <end position="823"/>
    </location>
</feature>
<feature type="region of interest" description="Disordered" evidence="4">
    <location>
        <begin position="1"/>
        <end position="37"/>
    </location>
</feature>
<feature type="compositionally biased region" description="Basic residues" evidence="4">
    <location>
        <begin position="958"/>
        <end position="972"/>
    </location>
</feature>
<dbReference type="InterPro" id="IPR005172">
    <property type="entry name" value="CRC"/>
</dbReference>
<evidence type="ECO:0000256" key="1">
    <source>
        <dbReference type="ARBA" id="ARBA00004123"/>
    </source>
</evidence>
<accession>A0ABP0UWX4</accession>
<proteinExistence type="inferred from homology"/>
<dbReference type="InterPro" id="IPR044522">
    <property type="entry name" value="TSO1-like"/>
</dbReference>
<dbReference type="EMBL" id="OZ019899">
    <property type="protein sequence ID" value="CAK9232053.1"/>
    <property type="molecule type" value="Genomic_DNA"/>
</dbReference>
<dbReference type="PANTHER" id="PTHR46159:SF6">
    <property type="entry name" value="OS12G0605300 PROTEIN"/>
    <property type="match status" value="1"/>
</dbReference>
<feature type="region of interest" description="Disordered" evidence="4">
    <location>
        <begin position="767"/>
        <end position="791"/>
    </location>
</feature>
<keyword evidence="3" id="KW-0539">Nucleus</keyword>
<evidence type="ECO:0000313" key="6">
    <source>
        <dbReference type="EMBL" id="CAK9232053.1"/>
    </source>
</evidence>
<feature type="compositionally biased region" description="Basic and acidic residues" evidence="4">
    <location>
        <begin position="10"/>
        <end position="32"/>
    </location>
</feature>
<feature type="compositionally biased region" description="Polar residues" evidence="4">
    <location>
        <begin position="1039"/>
        <end position="1054"/>
    </location>
</feature>
<comment type="similarity">
    <text evidence="2">Belongs to the lin-54 family.</text>
</comment>
<feature type="region of interest" description="Disordered" evidence="4">
    <location>
        <begin position="951"/>
        <end position="1079"/>
    </location>
</feature>
<protein>
    <recommendedName>
        <fullName evidence="5">CRC domain-containing protein</fullName>
    </recommendedName>
</protein>
<gene>
    <name evidence="6" type="ORF">CSSPTR1EN2_LOCUS21065</name>
</gene>
<sequence length="1102" mass="118957">MVTRGGGRRGGGEKSKEVDGAKDIGSPDRRDPIAASNHQESPLFKYLCNLSPIKPLKAVHVAHTYNELTFPPEPRIFASPRSTQRASSSSLKRVVVSEREIKSQFANIRQVVKASPQDTAVPKFEKVAEFNEDHSARLWMYEEQAEASLRAKFLQDFPPEMVDSVSVVINDQVSENCDRGLKRSSALDSGYRDHHLSVRHGGEAELDQHTTAMAYLLAGDQDFEPQDREDDWSEDSLEGSRVSACRTSEYPKALKDDFCEDVNVDMNTQLANEGSVLQDQSMVLSHTVNPSGQHRGFRRRCLDFDTSVARGKNLDTGRRSLRRRQSIADVSPSVTSASAEVSCERASAAVDVTMSGFSMSMCDLLNAKECSQEMFNSSAPATGTVGLCCNGSAGAASGLLQVSGCCITAGLEPSSVSGCSGAPVCRTQDLSKCEGGNHTFNESSNQGCNPLVMPSGIGLHLNSLTSSISFKRDFHSTRVGNSEGTLASILGVEPLKSASLKGDQSDVCAQVGMGNEGPPVIASQSFGSGVASSSQRSQTGKQFSESLLGNNSLKVDTLDFPSLDHESYGPPEGSLSVTGGDAMAGCRSIIGQTGLQEQQTDLFHQSEVETPEEFLDSPQSFKKRRRKSTVASGDKSGEGCKRCNCKKSKCLKLYCECFAAGIYCVGSCACRECLNKPEFEETVLNTRQQIESRNPLAFAPKIIQAAETSPTPGEDSMDTPASARHKRGCNCKKSLCLKKYCECYQAGVGCSEGCRCEGCKNMYGRKEGSREEEEKDGNQVFTMQEEPQADDPIELLNRMSGKSEQFRSSGNKNISPITPSFENDGMGLRSASRKHAPHDEHCSSPLLHQAGSRPSKFPTWFSNTLDGFQLAAYSQGAMELSMSGGGESPMTTMNLSRIGHLSPQWEGLADICTLTPLPLAPPRPTPTSVTTLDRSGFSPCFSSQLIDPSCNGGSSATRHNHSLGKLLRRSPPRFRQPAARSPLNFKTQQDRCNQNQSLASTHLSQEHSQGGKHNALSINSSGEDDDIHDSLRCSEVASPLQTTITKSGSPNQKRVNPPRQGGYLEQGPSKAGGGMVMSSSPGLRSSCKFTLQKCNTTSYISP</sequence>
<feature type="region of interest" description="Disordered" evidence="4">
    <location>
        <begin position="608"/>
        <end position="632"/>
    </location>
</feature>
<dbReference type="PANTHER" id="PTHR46159">
    <property type="entry name" value="PROTEIN TESMIN/TSO1-LIKE CXC 2"/>
    <property type="match status" value="1"/>
</dbReference>